<accession>A0A1F7RZL0</accession>
<evidence type="ECO:0000313" key="2">
    <source>
        <dbReference type="EMBL" id="OGL46488.1"/>
    </source>
</evidence>
<keyword evidence="1" id="KW-0472">Membrane</keyword>
<proteinExistence type="predicted"/>
<organism evidence="2 3">
    <name type="scientific">Candidatus Schekmanbacteria bacterium RBG_13_48_7</name>
    <dbReference type="NCBI Taxonomy" id="1817878"/>
    <lineage>
        <taxon>Bacteria</taxon>
        <taxon>Candidatus Schekmaniibacteriota</taxon>
    </lineage>
</organism>
<reference evidence="2 3" key="1">
    <citation type="journal article" date="2016" name="Nat. Commun.">
        <title>Thousands of microbial genomes shed light on interconnected biogeochemical processes in an aquifer system.</title>
        <authorList>
            <person name="Anantharaman K."/>
            <person name="Brown C.T."/>
            <person name="Hug L.A."/>
            <person name="Sharon I."/>
            <person name="Castelle C.J."/>
            <person name="Probst A.J."/>
            <person name="Thomas B.C."/>
            <person name="Singh A."/>
            <person name="Wilkins M.J."/>
            <person name="Karaoz U."/>
            <person name="Brodie E.L."/>
            <person name="Williams K.H."/>
            <person name="Hubbard S.S."/>
            <person name="Banfield J.F."/>
        </authorList>
    </citation>
    <scope>NUCLEOTIDE SEQUENCE [LARGE SCALE GENOMIC DNA]</scope>
</reference>
<dbReference type="Proteomes" id="UP000179266">
    <property type="component" value="Unassembled WGS sequence"/>
</dbReference>
<dbReference type="EMBL" id="MGDD01000125">
    <property type="protein sequence ID" value="OGL46488.1"/>
    <property type="molecule type" value="Genomic_DNA"/>
</dbReference>
<dbReference type="AlphaFoldDB" id="A0A1F7RZL0"/>
<evidence type="ECO:0000256" key="1">
    <source>
        <dbReference type="SAM" id="Phobius"/>
    </source>
</evidence>
<sequence length="168" mass="19773">MLKIENNYFRFKKVAKMNTCRTIFYSVFLLFCILILYITFKFGYTKEEFYYPDGFSPLKLEKYLGFTLETPYRKISGQNREVISIENIEPGKFFDQIGFMNGDILIEYRKKNGFYIKLHNNIGKGQISVTVYRLSSKLGTFQNKAKWSKVIISFCIPDLPGYFTLSTK</sequence>
<gene>
    <name evidence="2" type="ORF">A2161_00145</name>
</gene>
<name>A0A1F7RZL0_9BACT</name>
<feature type="transmembrane region" description="Helical" evidence="1">
    <location>
        <begin position="21"/>
        <end position="40"/>
    </location>
</feature>
<keyword evidence="1" id="KW-0812">Transmembrane</keyword>
<comment type="caution">
    <text evidence="2">The sequence shown here is derived from an EMBL/GenBank/DDBJ whole genome shotgun (WGS) entry which is preliminary data.</text>
</comment>
<keyword evidence="1" id="KW-1133">Transmembrane helix</keyword>
<protein>
    <submittedName>
        <fullName evidence="2">Uncharacterized protein</fullName>
    </submittedName>
</protein>
<evidence type="ECO:0000313" key="3">
    <source>
        <dbReference type="Proteomes" id="UP000179266"/>
    </source>
</evidence>